<dbReference type="PANTHER" id="PTHR19848:SF8">
    <property type="entry name" value="F-BOX AND WD REPEAT DOMAIN CONTAINING 7"/>
    <property type="match status" value="1"/>
</dbReference>
<evidence type="ECO:0000256" key="3">
    <source>
        <dbReference type="PROSITE-ProRule" id="PRU00221"/>
    </source>
</evidence>
<dbReference type="SMART" id="SM00320">
    <property type="entry name" value="WD40"/>
    <property type="match status" value="6"/>
</dbReference>
<feature type="transmembrane region" description="Helical" evidence="4">
    <location>
        <begin position="982"/>
        <end position="1007"/>
    </location>
</feature>
<organism evidence="5 6">
    <name type="scientific">Stentor coeruleus</name>
    <dbReference type="NCBI Taxonomy" id="5963"/>
    <lineage>
        <taxon>Eukaryota</taxon>
        <taxon>Sar</taxon>
        <taxon>Alveolata</taxon>
        <taxon>Ciliophora</taxon>
        <taxon>Postciliodesmatophora</taxon>
        <taxon>Heterotrichea</taxon>
        <taxon>Heterotrichida</taxon>
        <taxon>Stentoridae</taxon>
        <taxon>Stentor</taxon>
    </lineage>
</organism>
<dbReference type="SUPFAM" id="SSF50978">
    <property type="entry name" value="WD40 repeat-like"/>
    <property type="match status" value="2"/>
</dbReference>
<protein>
    <submittedName>
        <fullName evidence="5">Uncharacterized protein</fullName>
    </submittedName>
</protein>
<dbReference type="InterPro" id="IPR001680">
    <property type="entry name" value="WD40_rpt"/>
</dbReference>
<evidence type="ECO:0000256" key="1">
    <source>
        <dbReference type="ARBA" id="ARBA00022574"/>
    </source>
</evidence>
<keyword evidence="1 3" id="KW-0853">WD repeat</keyword>
<dbReference type="EMBL" id="MPUH01000067">
    <property type="protein sequence ID" value="OMJ92180.1"/>
    <property type="molecule type" value="Genomic_DNA"/>
</dbReference>
<feature type="transmembrane region" description="Helical" evidence="4">
    <location>
        <begin position="953"/>
        <end position="975"/>
    </location>
</feature>
<dbReference type="PANTHER" id="PTHR19848">
    <property type="entry name" value="WD40 REPEAT PROTEIN"/>
    <property type="match status" value="1"/>
</dbReference>
<dbReference type="Proteomes" id="UP000187209">
    <property type="component" value="Unassembled WGS sequence"/>
</dbReference>
<dbReference type="Pfam" id="PF00400">
    <property type="entry name" value="WD40"/>
    <property type="match status" value="2"/>
</dbReference>
<feature type="repeat" description="WD" evidence="3">
    <location>
        <begin position="291"/>
        <end position="324"/>
    </location>
</feature>
<evidence type="ECO:0000313" key="5">
    <source>
        <dbReference type="EMBL" id="OMJ92180.1"/>
    </source>
</evidence>
<gene>
    <name evidence="5" type="ORF">SteCoe_5174</name>
</gene>
<proteinExistence type="predicted"/>
<keyword evidence="4" id="KW-1133">Transmembrane helix</keyword>
<sequence length="1267" mass="147471">MRIDPEKLHQKNETHWDIIKTGTRLDKIPLPYDFDETTNHERSIALNNFNQSTTINSIMREVMNFFKINSSLSVKTPLNNSCFALSKDYLRIYFISIPADQTSRLGLISLVSEEVLIDEELYEKPLHTLALSPDEKYIYAAGHYANIIKFDSSTLDIITELSEHSRFINKILINNPGNYLFSASDDHRVIMWHIASDQITNATLFNTGGSCTTMDLSSDSKHLCVSSNDMSIYVYEISYDPDQTGKVIHRLPCNPPATAVKISPNKSFLAIGNKDGKIFLYRFDSGEFDYKFKHGSKILSIDINKTEDVLISAGEDSNVKIWDMHGEYDSIIFEKHKKAVKGAVFMKDQEKVCSFDDDKAFFVWKLPSFEVKKKLYTKNVRVLFLWYSKSKHVLEGICEYNDAYSILSWDDDGNIFKVADIEEMIPKTFHKIEGFKEVVVAGKAKADNENKGYNSKVSFFDTYERKCVRSFPVGGGIGSIIVSRDCKYCFLGQFFKVVVYLYSDFSVFREIFAIHGMVQAMALDNSTSQLYVFGNDEVLQKISIKLDDDDEFYKVVDWKSYKKVVEEVDIKITEVKRKRKEVNPEDDDNDEWENDYETTTESCFIEFSGDQNYIYFSYKENFEVIQSKSFSLILSLPIKYKQVITNLNYTLFLIRENGIDIYGSRSFQHFSSVEKTFSIQYAILSSDYQSIFFLTDDGLIKMHNQLQNKTITLLGDINRIGRYQLHIENLMNGIEESVFFDYQYLIEPVHINLLHIYAYLNRSDLLKEAMEGTDTHTPIGFFNSRDGISPLSISLKMNFSECTHSIISCLRKRIKNDYSLASAPKLLFQFVEENLIDLNRMGYKSLHKFYNDVLVIDRSLHLPNFCHAELELPIVVKSNMIFPSVKEFGISEETPDDGNSIIFRKSLLRMYTEIGSSKSIEFIESLENCKNEKIFEASIIRLILSEKWKFVRFFIWIQAGVYVLYLIFLSLFNVYAPCRNNWFLVLPFIVNFILYSYELFFMLISISKYFAEFWNVIDTIRSWLFIIYSVLVWSNYFNIESDKTEDERYLLSILIFISWFRGITYFRITTSTRYLIKLLFQVCWDILPFLFILFYSVIAFALMFKAFDEDFNTTFFPFLTFSYSILLGNWDKPTSPDFFSLILLLATVLNPVISLNLLIAILTDTYKTVNINKVIADSQELATMILEVETLIFWKRRENNKMFIQIADHDSVEDLDDLEYDTAIEKMKRKIVKVKTDIHINDKIMNKFAEDVKSLTMKIQQKMSTLC</sequence>
<evidence type="ECO:0000313" key="6">
    <source>
        <dbReference type="Proteomes" id="UP000187209"/>
    </source>
</evidence>
<evidence type="ECO:0000256" key="2">
    <source>
        <dbReference type="ARBA" id="ARBA00022737"/>
    </source>
</evidence>
<dbReference type="PROSITE" id="PS50082">
    <property type="entry name" value="WD_REPEATS_2"/>
    <property type="match status" value="2"/>
</dbReference>
<dbReference type="AlphaFoldDB" id="A0A1R2CT97"/>
<dbReference type="InterPro" id="IPR036322">
    <property type="entry name" value="WD40_repeat_dom_sf"/>
</dbReference>
<dbReference type="InterPro" id="IPR019775">
    <property type="entry name" value="WD40_repeat_CS"/>
</dbReference>
<dbReference type="PROSITE" id="PS00678">
    <property type="entry name" value="WD_REPEATS_1"/>
    <property type="match status" value="1"/>
</dbReference>
<feature type="transmembrane region" description="Helical" evidence="4">
    <location>
        <begin position="1086"/>
        <end position="1104"/>
    </location>
</feature>
<dbReference type="Gene3D" id="2.130.10.10">
    <property type="entry name" value="YVTN repeat-like/Quinoprotein amine dehydrogenase"/>
    <property type="match status" value="2"/>
</dbReference>
<evidence type="ECO:0000256" key="4">
    <source>
        <dbReference type="SAM" id="Phobius"/>
    </source>
</evidence>
<name>A0A1R2CT97_9CILI</name>
<feature type="repeat" description="WD" evidence="3">
    <location>
        <begin position="161"/>
        <end position="202"/>
    </location>
</feature>
<keyword evidence="2" id="KW-0677">Repeat</keyword>
<keyword evidence="6" id="KW-1185">Reference proteome</keyword>
<feature type="transmembrane region" description="Helical" evidence="4">
    <location>
        <begin position="1049"/>
        <end position="1066"/>
    </location>
</feature>
<dbReference type="OrthoDB" id="194358at2759"/>
<comment type="caution">
    <text evidence="5">The sequence shown here is derived from an EMBL/GenBank/DDBJ whole genome shotgun (WGS) entry which is preliminary data.</text>
</comment>
<accession>A0A1R2CT97</accession>
<keyword evidence="4" id="KW-0472">Membrane</keyword>
<feature type="transmembrane region" description="Helical" evidence="4">
    <location>
        <begin position="1111"/>
        <end position="1130"/>
    </location>
</feature>
<keyword evidence="4" id="KW-0812">Transmembrane</keyword>
<reference evidence="5 6" key="1">
    <citation type="submission" date="2016-11" db="EMBL/GenBank/DDBJ databases">
        <title>The macronuclear genome of Stentor coeruleus: a giant cell with tiny introns.</title>
        <authorList>
            <person name="Slabodnick M."/>
            <person name="Ruby J.G."/>
            <person name="Reiff S.B."/>
            <person name="Swart E.C."/>
            <person name="Gosai S."/>
            <person name="Prabakaran S."/>
            <person name="Witkowska E."/>
            <person name="Larue G.E."/>
            <person name="Fisher S."/>
            <person name="Freeman R.M."/>
            <person name="Gunawardena J."/>
            <person name="Chu W."/>
            <person name="Stover N.A."/>
            <person name="Gregory B.D."/>
            <person name="Nowacki M."/>
            <person name="Derisi J."/>
            <person name="Roy S.W."/>
            <person name="Marshall W.F."/>
            <person name="Sood P."/>
        </authorList>
    </citation>
    <scope>NUCLEOTIDE SEQUENCE [LARGE SCALE GENOMIC DNA]</scope>
    <source>
        <strain evidence="5">WM001</strain>
    </source>
</reference>
<feature type="transmembrane region" description="Helical" evidence="4">
    <location>
        <begin position="1019"/>
        <end position="1037"/>
    </location>
</feature>
<feature type="transmembrane region" description="Helical" evidence="4">
    <location>
        <begin position="1142"/>
        <end position="1163"/>
    </location>
</feature>
<dbReference type="InterPro" id="IPR015943">
    <property type="entry name" value="WD40/YVTN_repeat-like_dom_sf"/>
</dbReference>
<dbReference type="PROSITE" id="PS50294">
    <property type="entry name" value="WD_REPEATS_REGION"/>
    <property type="match status" value="2"/>
</dbReference>